<accession>A0A8H6XSP4</accession>
<dbReference type="Proteomes" id="UP000623467">
    <property type="component" value="Unassembled WGS sequence"/>
</dbReference>
<name>A0A8H6XSP4_9AGAR</name>
<evidence type="ECO:0000256" key="1">
    <source>
        <dbReference type="SAM" id="MobiDB-lite"/>
    </source>
</evidence>
<sequence length="68" mass="6952">MSSRDDSFPVREQHAPFKRGENSADAVEFANVSVMGGTGGAGGSGGIFGGDGGIGTGPIKNMNVYFQR</sequence>
<evidence type="ECO:0000313" key="2">
    <source>
        <dbReference type="EMBL" id="KAF7346034.1"/>
    </source>
</evidence>
<organism evidence="2 3">
    <name type="scientific">Mycena sanguinolenta</name>
    <dbReference type="NCBI Taxonomy" id="230812"/>
    <lineage>
        <taxon>Eukaryota</taxon>
        <taxon>Fungi</taxon>
        <taxon>Dikarya</taxon>
        <taxon>Basidiomycota</taxon>
        <taxon>Agaricomycotina</taxon>
        <taxon>Agaricomycetes</taxon>
        <taxon>Agaricomycetidae</taxon>
        <taxon>Agaricales</taxon>
        <taxon>Marasmiineae</taxon>
        <taxon>Mycenaceae</taxon>
        <taxon>Mycena</taxon>
    </lineage>
</organism>
<comment type="caution">
    <text evidence="2">The sequence shown here is derived from an EMBL/GenBank/DDBJ whole genome shotgun (WGS) entry which is preliminary data.</text>
</comment>
<evidence type="ECO:0000313" key="3">
    <source>
        <dbReference type="Proteomes" id="UP000623467"/>
    </source>
</evidence>
<protein>
    <submittedName>
        <fullName evidence="2">Uncharacterized protein</fullName>
    </submittedName>
</protein>
<gene>
    <name evidence="2" type="ORF">MSAN_01829400</name>
</gene>
<feature type="region of interest" description="Disordered" evidence="1">
    <location>
        <begin position="1"/>
        <end position="22"/>
    </location>
</feature>
<proteinExistence type="predicted"/>
<keyword evidence="3" id="KW-1185">Reference proteome</keyword>
<dbReference type="EMBL" id="JACAZH010000019">
    <property type="protein sequence ID" value="KAF7346034.1"/>
    <property type="molecule type" value="Genomic_DNA"/>
</dbReference>
<reference evidence="2" key="1">
    <citation type="submission" date="2020-05" db="EMBL/GenBank/DDBJ databases">
        <title>Mycena genomes resolve the evolution of fungal bioluminescence.</title>
        <authorList>
            <person name="Tsai I.J."/>
        </authorList>
    </citation>
    <scope>NUCLEOTIDE SEQUENCE</scope>
    <source>
        <strain evidence="2">160909Yilan</strain>
    </source>
</reference>
<dbReference type="AlphaFoldDB" id="A0A8H6XSP4"/>